<name>A0A6A6PH45_9PEZI</name>
<evidence type="ECO:0008006" key="4">
    <source>
        <dbReference type="Google" id="ProtNLM"/>
    </source>
</evidence>
<reference evidence="2" key="1">
    <citation type="journal article" date="2020" name="Stud. Mycol.">
        <title>101 Dothideomycetes genomes: a test case for predicting lifestyles and emergence of pathogens.</title>
        <authorList>
            <person name="Haridas S."/>
            <person name="Albert R."/>
            <person name="Binder M."/>
            <person name="Bloem J."/>
            <person name="Labutti K."/>
            <person name="Salamov A."/>
            <person name="Andreopoulos B."/>
            <person name="Baker S."/>
            <person name="Barry K."/>
            <person name="Bills G."/>
            <person name="Bluhm B."/>
            <person name="Cannon C."/>
            <person name="Castanera R."/>
            <person name="Culley D."/>
            <person name="Daum C."/>
            <person name="Ezra D."/>
            <person name="Gonzalez J."/>
            <person name="Henrissat B."/>
            <person name="Kuo A."/>
            <person name="Liang C."/>
            <person name="Lipzen A."/>
            <person name="Lutzoni F."/>
            <person name="Magnuson J."/>
            <person name="Mondo S."/>
            <person name="Nolan M."/>
            <person name="Ohm R."/>
            <person name="Pangilinan J."/>
            <person name="Park H.-J."/>
            <person name="Ramirez L."/>
            <person name="Alfaro M."/>
            <person name="Sun H."/>
            <person name="Tritt A."/>
            <person name="Yoshinaga Y."/>
            <person name="Zwiers L.-H."/>
            <person name="Turgeon B."/>
            <person name="Goodwin S."/>
            <person name="Spatafora J."/>
            <person name="Crous P."/>
            <person name="Grigoriev I."/>
        </authorList>
    </citation>
    <scope>NUCLEOTIDE SEQUENCE</scope>
    <source>
        <strain evidence="2">CBS 113389</strain>
    </source>
</reference>
<gene>
    <name evidence="2" type="ORF">BDY17DRAFT_305364</name>
</gene>
<keyword evidence="3" id="KW-1185">Reference proteome</keyword>
<dbReference type="Proteomes" id="UP000799767">
    <property type="component" value="Unassembled WGS sequence"/>
</dbReference>
<accession>A0A6A6PH45</accession>
<organism evidence="2 3">
    <name type="scientific">Neohortaea acidophila</name>
    <dbReference type="NCBI Taxonomy" id="245834"/>
    <lineage>
        <taxon>Eukaryota</taxon>
        <taxon>Fungi</taxon>
        <taxon>Dikarya</taxon>
        <taxon>Ascomycota</taxon>
        <taxon>Pezizomycotina</taxon>
        <taxon>Dothideomycetes</taxon>
        <taxon>Dothideomycetidae</taxon>
        <taxon>Mycosphaerellales</taxon>
        <taxon>Teratosphaeriaceae</taxon>
        <taxon>Neohortaea</taxon>
    </lineage>
</organism>
<feature type="region of interest" description="Disordered" evidence="1">
    <location>
        <begin position="323"/>
        <end position="342"/>
    </location>
</feature>
<evidence type="ECO:0000313" key="2">
    <source>
        <dbReference type="EMBL" id="KAF2479310.1"/>
    </source>
</evidence>
<dbReference type="GeneID" id="54475858"/>
<proteinExistence type="predicted"/>
<dbReference type="OrthoDB" id="6365676at2759"/>
<feature type="compositionally biased region" description="Polar residues" evidence="1">
    <location>
        <begin position="328"/>
        <end position="342"/>
    </location>
</feature>
<dbReference type="RefSeq" id="XP_033585880.1">
    <property type="nucleotide sequence ID" value="XM_033734856.1"/>
</dbReference>
<evidence type="ECO:0000313" key="3">
    <source>
        <dbReference type="Proteomes" id="UP000799767"/>
    </source>
</evidence>
<sequence>MMAERAVQLPPEVLQLIISHVSRLQVDGDISDDAFAFPASHIITRTLRSCLTVCKATTATSVEQLHLYCLHIDSPWRLRALIRSYDSQTPLPGRSLNATQLRRNASTSMFLKPFTLDTIDEASVVTSISQIFRILVKNLKRLIIDMPLRSYYPGEPRGQNLRMSLRKAFLSLSALEEFVSVRDELYLSTRIPSDYQIEPPVWAKWTKLRRLALYNLDLGEDWSEFIRNLPHLQTIMLTRADFEDGRHLPCHTWPSTLHIGIVNTFRDHSKSHQEGLNRPVPEPFSGSSTIQRHCSTAGWTDRSKPELPALYYICVDGRSLVKQDRSGQRGQPSSISQGRSSNNWAAHDLRGTFNDIQVCQEWVKQRALRGDLWPDSSPI</sequence>
<dbReference type="EMBL" id="MU001642">
    <property type="protein sequence ID" value="KAF2479310.1"/>
    <property type="molecule type" value="Genomic_DNA"/>
</dbReference>
<evidence type="ECO:0000256" key="1">
    <source>
        <dbReference type="SAM" id="MobiDB-lite"/>
    </source>
</evidence>
<protein>
    <recommendedName>
        <fullName evidence="4">F-box domain-containing protein</fullName>
    </recommendedName>
</protein>
<dbReference type="AlphaFoldDB" id="A0A6A6PH45"/>